<feature type="region of interest" description="Disordered" evidence="1">
    <location>
        <begin position="358"/>
        <end position="396"/>
    </location>
</feature>
<dbReference type="HOGENOM" id="CLU_373027_0_0_1"/>
<dbReference type="InParanoid" id="F4SAZ4"/>
<proteinExistence type="predicted"/>
<feature type="region of interest" description="Disordered" evidence="1">
    <location>
        <begin position="1"/>
        <end position="82"/>
    </location>
</feature>
<dbReference type="InterPro" id="IPR016024">
    <property type="entry name" value="ARM-type_fold"/>
</dbReference>
<evidence type="ECO:0000313" key="4">
    <source>
        <dbReference type="Proteomes" id="UP000001072"/>
    </source>
</evidence>
<protein>
    <recommendedName>
        <fullName evidence="2">Formin GTPase-binding domain-containing protein</fullName>
    </recommendedName>
</protein>
<dbReference type="GO" id="GO:0003779">
    <property type="term" value="F:actin binding"/>
    <property type="evidence" value="ECO:0007669"/>
    <property type="project" value="InterPro"/>
</dbReference>
<feature type="compositionally biased region" description="Polar residues" evidence="1">
    <location>
        <begin position="122"/>
        <end position="131"/>
    </location>
</feature>
<dbReference type="Proteomes" id="UP000001072">
    <property type="component" value="Unassembled WGS sequence"/>
</dbReference>
<dbReference type="Gene3D" id="1.25.10.10">
    <property type="entry name" value="Leucine-rich Repeat Variant"/>
    <property type="match status" value="1"/>
</dbReference>
<organism evidence="4">
    <name type="scientific">Melampsora larici-populina (strain 98AG31 / pathotype 3-4-7)</name>
    <name type="common">Poplar leaf rust fungus</name>
    <dbReference type="NCBI Taxonomy" id="747676"/>
    <lineage>
        <taxon>Eukaryota</taxon>
        <taxon>Fungi</taxon>
        <taxon>Dikarya</taxon>
        <taxon>Basidiomycota</taxon>
        <taxon>Pucciniomycotina</taxon>
        <taxon>Pucciniomycetes</taxon>
        <taxon>Pucciniales</taxon>
        <taxon>Melampsoraceae</taxon>
        <taxon>Melampsora</taxon>
    </lineage>
</organism>
<dbReference type="EMBL" id="GL883182">
    <property type="protein sequence ID" value="EGF98197.1"/>
    <property type="molecule type" value="Genomic_DNA"/>
</dbReference>
<feature type="compositionally biased region" description="Basic and acidic residues" evidence="1">
    <location>
        <begin position="385"/>
        <end position="395"/>
    </location>
</feature>
<dbReference type="KEGG" id="mlr:MELLADRAFT_118582"/>
<dbReference type="SMART" id="SM01140">
    <property type="entry name" value="Drf_GBD"/>
    <property type="match status" value="1"/>
</dbReference>
<dbReference type="GO" id="GO:0031267">
    <property type="term" value="F:small GTPase binding"/>
    <property type="evidence" value="ECO:0007669"/>
    <property type="project" value="InterPro"/>
</dbReference>
<feature type="compositionally biased region" description="Polar residues" evidence="1">
    <location>
        <begin position="44"/>
        <end position="82"/>
    </location>
</feature>
<dbReference type="RefSeq" id="XP_007418550.1">
    <property type="nucleotide sequence ID" value="XM_007418488.1"/>
</dbReference>
<dbReference type="SUPFAM" id="SSF48371">
    <property type="entry name" value="ARM repeat"/>
    <property type="match status" value="1"/>
</dbReference>
<accession>F4SAZ4</accession>
<dbReference type="GO" id="GO:0030036">
    <property type="term" value="P:actin cytoskeleton organization"/>
    <property type="evidence" value="ECO:0007669"/>
    <property type="project" value="InterPro"/>
</dbReference>
<keyword evidence="4" id="KW-1185">Reference proteome</keyword>
<dbReference type="GeneID" id="18926249"/>
<feature type="compositionally biased region" description="Low complexity" evidence="1">
    <location>
        <begin position="1"/>
        <end position="27"/>
    </location>
</feature>
<dbReference type="InterPro" id="IPR011989">
    <property type="entry name" value="ARM-like"/>
</dbReference>
<evidence type="ECO:0000313" key="3">
    <source>
        <dbReference type="EMBL" id="EGF98197.1"/>
    </source>
</evidence>
<dbReference type="eggNOG" id="ENOG502RXE8">
    <property type="taxonomic scope" value="Eukaryota"/>
</dbReference>
<feature type="region of interest" description="Disordered" evidence="1">
    <location>
        <begin position="95"/>
        <end position="131"/>
    </location>
</feature>
<dbReference type="VEuPathDB" id="FungiDB:MELLADRAFT_118582"/>
<name>F4SAZ4_MELLP</name>
<dbReference type="Pfam" id="PF06371">
    <property type="entry name" value="Drf_GBD"/>
    <property type="match status" value="1"/>
</dbReference>
<evidence type="ECO:0000256" key="1">
    <source>
        <dbReference type="SAM" id="MobiDB-lite"/>
    </source>
</evidence>
<dbReference type="InterPro" id="IPR010473">
    <property type="entry name" value="GTPase-bd"/>
</dbReference>
<sequence>MKTNPSSSSSSYSNSNSNSTSNPSQSQDKISKLSKIANKLITGVQPTSLQQSNQRWGNTQPSPNQTPSNLIMKPSSNHQIHSNPITASSFAAAKKERELIKTQQQSSSSSSSSNQIRPLRSNLHQSKRSVYSNQTNQTTFDDENLNHHQVLVEQQSSTHFKPPITNRIKTKSSAPPTFQTEEFVIPSNDLPAAPLKPPSSSRFSRFKPTPSEAFLAVAYTSTHQTSTENRSSSILESDQEPATFEIAKRTRLPASPVKPQRHKLNAQSISVSNPSEDVSIMRATYLSQGYEISNGKKLESEKDRVAREFEKLMTAMDLPQSVRIKMEGLDHPVKSAMLKASSSSQLTSHSMIAQALQLSSSHPSHHHSNNTHHHQHQINSQDLAQEERNGTEKDGPAWWAMTLKSRNFRSLDPIELKRLRVALRTQAPTWTAEFLSYGGYTALMKRLKELLEIEWREEQHDDQVLFEILRCFKALLLSEPGKVALAFRIPSPFLQLTNLLYSEKKPGELPSRQLLIEMIYGIFELKITEETMKGKSLDWQSAINLDQCDLNLMKDDSMGIDSKFNHQLVKQLLMGAPDLKKESLIEFVSVSHRNRPYKKLVTELCGVLMDYFWVFCHSENQYWDLSELDEEQIESPKVPSGMTGGVEYEAMEYSAAVMKLINEFIRTEPDEIGKSKIHKDLFESGFERALVTMRKSSMTYYPSIHLELARYLVEALKVDGINGFQIPVNIMRHYKKNSKNLLNCSK</sequence>
<feature type="compositionally biased region" description="Low complexity" evidence="1">
    <location>
        <begin position="103"/>
        <end position="113"/>
    </location>
</feature>
<dbReference type="OrthoDB" id="2155261at2759"/>
<evidence type="ECO:0000259" key="2">
    <source>
        <dbReference type="SMART" id="SM01140"/>
    </source>
</evidence>
<gene>
    <name evidence="3" type="ORF">MELLADRAFT_118582</name>
</gene>
<dbReference type="AlphaFoldDB" id="F4SAZ4"/>
<reference evidence="4" key="1">
    <citation type="journal article" date="2011" name="Proc. Natl. Acad. Sci. U.S.A.">
        <title>Obligate biotrophy features unraveled by the genomic analysis of rust fungi.</title>
        <authorList>
            <person name="Duplessis S."/>
            <person name="Cuomo C.A."/>
            <person name="Lin Y.-C."/>
            <person name="Aerts A."/>
            <person name="Tisserant E."/>
            <person name="Veneault-Fourrey C."/>
            <person name="Joly D.L."/>
            <person name="Hacquard S."/>
            <person name="Amselem J."/>
            <person name="Cantarel B.L."/>
            <person name="Chiu R."/>
            <person name="Coutinho P.M."/>
            <person name="Feau N."/>
            <person name="Field M."/>
            <person name="Frey P."/>
            <person name="Gelhaye E."/>
            <person name="Goldberg J."/>
            <person name="Grabherr M.G."/>
            <person name="Kodira C.D."/>
            <person name="Kohler A."/>
            <person name="Kuees U."/>
            <person name="Lindquist E.A."/>
            <person name="Lucas S.M."/>
            <person name="Mago R."/>
            <person name="Mauceli E."/>
            <person name="Morin E."/>
            <person name="Murat C."/>
            <person name="Pangilinan J.L."/>
            <person name="Park R."/>
            <person name="Pearson M."/>
            <person name="Quesneville H."/>
            <person name="Rouhier N."/>
            <person name="Sakthikumar S."/>
            <person name="Salamov A.A."/>
            <person name="Schmutz J."/>
            <person name="Selles B."/>
            <person name="Shapiro H."/>
            <person name="Tanguay P."/>
            <person name="Tuskan G.A."/>
            <person name="Henrissat B."/>
            <person name="Van de Peer Y."/>
            <person name="Rouze P."/>
            <person name="Ellis J.G."/>
            <person name="Dodds P.N."/>
            <person name="Schein J.E."/>
            <person name="Zhong S."/>
            <person name="Hamelin R.C."/>
            <person name="Grigoriev I.V."/>
            <person name="Szabo L.J."/>
            <person name="Martin F."/>
        </authorList>
    </citation>
    <scope>NUCLEOTIDE SEQUENCE [LARGE SCALE GENOMIC DNA]</scope>
    <source>
        <strain evidence="4">98AG31 / pathotype 3-4-7</strain>
    </source>
</reference>
<feature type="compositionally biased region" description="Basic residues" evidence="1">
    <location>
        <begin position="363"/>
        <end position="376"/>
    </location>
</feature>
<feature type="domain" description="Formin GTPase-binding" evidence="2">
    <location>
        <begin position="296"/>
        <end position="520"/>
    </location>
</feature>